<feature type="signal peptide" evidence="3">
    <location>
        <begin position="1"/>
        <end position="16"/>
    </location>
</feature>
<evidence type="ECO:0000313" key="6">
    <source>
        <dbReference type="Proteomes" id="UP000007267"/>
    </source>
</evidence>
<reference evidence="5" key="4">
    <citation type="submission" date="2025-09" db="UniProtKB">
        <authorList>
            <consortium name="Ensembl"/>
        </authorList>
    </citation>
    <scope>IDENTIFICATION</scope>
</reference>
<reference evidence="5" key="3">
    <citation type="submission" date="2025-08" db="UniProtKB">
        <authorList>
            <consortium name="Ensembl"/>
        </authorList>
    </citation>
    <scope>IDENTIFICATION</scope>
</reference>
<dbReference type="Proteomes" id="UP000007267">
    <property type="component" value="Unassembled WGS sequence"/>
</dbReference>
<dbReference type="InterPro" id="IPR033992">
    <property type="entry name" value="NKR-like_CTLD"/>
</dbReference>
<dbReference type="PROSITE" id="PS50041">
    <property type="entry name" value="C_TYPE_LECTIN_2"/>
    <property type="match status" value="1"/>
</dbReference>
<reference evidence="6" key="2">
    <citation type="journal article" date="2013" name="Nat. Genet.">
        <title>The draft genomes of soft-shell turtle and green sea turtle yield insights into the development and evolution of the turtle-specific body plan.</title>
        <authorList>
            <person name="Wang Z."/>
            <person name="Pascual-Anaya J."/>
            <person name="Zadissa A."/>
            <person name="Li W."/>
            <person name="Niimura Y."/>
            <person name="Huang Z."/>
            <person name="Li C."/>
            <person name="White S."/>
            <person name="Xiong Z."/>
            <person name="Fang D."/>
            <person name="Wang B."/>
            <person name="Ming Y."/>
            <person name="Chen Y."/>
            <person name="Zheng Y."/>
            <person name="Kuraku S."/>
            <person name="Pignatelli M."/>
            <person name="Herrero J."/>
            <person name="Beal K."/>
            <person name="Nozawa M."/>
            <person name="Li Q."/>
            <person name="Wang J."/>
            <person name="Zhang H."/>
            <person name="Yu L."/>
            <person name="Shigenobu S."/>
            <person name="Wang J."/>
            <person name="Liu J."/>
            <person name="Flicek P."/>
            <person name="Searle S."/>
            <person name="Wang J."/>
            <person name="Kuratani S."/>
            <person name="Yin Y."/>
            <person name="Aken B."/>
            <person name="Zhang G."/>
            <person name="Irie N."/>
        </authorList>
    </citation>
    <scope>NUCLEOTIDE SEQUENCE [LARGE SCALE GENOMIC DNA]</scope>
    <source>
        <strain evidence="6">Daiwa-1</strain>
    </source>
</reference>
<dbReference type="CDD" id="cd03593">
    <property type="entry name" value="CLECT_NK_receptors_like"/>
    <property type="match status" value="1"/>
</dbReference>
<evidence type="ECO:0000259" key="4">
    <source>
        <dbReference type="PROSITE" id="PS50041"/>
    </source>
</evidence>
<organism evidence="5 6">
    <name type="scientific">Pelodiscus sinensis</name>
    <name type="common">Chinese softshell turtle</name>
    <name type="synonym">Trionyx sinensis</name>
    <dbReference type="NCBI Taxonomy" id="13735"/>
    <lineage>
        <taxon>Eukaryota</taxon>
        <taxon>Metazoa</taxon>
        <taxon>Chordata</taxon>
        <taxon>Craniata</taxon>
        <taxon>Vertebrata</taxon>
        <taxon>Euteleostomi</taxon>
        <taxon>Archelosauria</taxon>
        <taxon>Testudinata</taxon>
        <taxon>Testudines</taxon>
        <taxon>Cryptodira</taxon>
        <taxon>Trionychia</taxon>
        <taxon>Trionychidae</taxon>
        <taxon>Pelodiscus</taxon>
    </lineage>
</organism>
<dbReference type="OMA" id="WIGFESK"/>
<dbReference type="AlphaFoldDB" id="K7FZ95"/>
<dbReference type="PANTHER" id="PTHR45710:SF35">
    <property type="entry name" value="C-TYPE LECTIN DOMAIN FAMILY 2 MEMBER D"/>
    <property type="match status" value="1"/>
</dbReference>
<comment type="subcellular location">
    <subcellularLocation>
        <location evidence="1">Cell membrane</location>
        <topology evidence="1">Single-pass type II membrane protein</topology>
    </subcellularLocation>
</comment>
<dbReference type="GO" id="GO:0030246">
    <property type="term" value="F:carbohydrate binding"/>
    <property type="evidence" value="ECO:0007669"/>
    <property type="project" value="UniProtKB-KW"/>
</dbReference>
<dbReference type="InterPro" id="IPR016187">
    <property type="entry name" value="CTDL_fold"/>
</dbReference>
<dbReference type="Pfam" id="PF00059">
    <property type="entry name" value="Lectin_C"/>
    <property type="match status" value="1"/>
</dbReference>
<reference evidence="6" key="1">
    <citation type="submission" date="2011-10" db="EMBL/GenBank/DDBJ databases">
        <authorList>
            <consortium name="Soft-shell Turtle Genome Consortium"/>
        </authorList>
    </citation>
    <scope>NUCLEOTIDE SEQUENCE [LARGE SCALE GENOMIC DNA]</scope>
    <source>
        <strain evidence="6">Daiwa-1</strain>
    </source>
</reference>
<feature type="chain" id="PRO_5003902283" description="C-type lectin domain-containing protein" evidence="3">
    <location>
        <begin position="17"/>
        <end position="152"/>
    </location>
</feature>
<evidence type="ECO:0000256" key="2">
    <source>
        <dbReference type="ARBA" id="ARBA00022734"/>
    </source>
</evidence>
<sequence length="152" mass="16770">VLSYLIPSCLISVLQSGCSPAAQGPACPDGWVGYQGKCFYFSEAEGNWTYSRSRCSALGSSLTAIDTLQEMDFLLHHKDKSDYWIGLRRDQGQPWKWTNGTKFNHLFGIEGGGECAYLNENRVGSLRCTGEGRWICSKPDVFTCGWGAGLEP</sequence>
<accession>K7FZ95</accession>
<dbReference type="GO" id="GO:0005886">
    <property type="term" value="C:plasma membrane"/>
    <property type="evidence" value="ECO:0007669"/>
    <property type="project" value="UniProtKB-SubCell"/>
</dbReference>
<dbReference type="eggNOG" id="KOG4297">
    <property type="taxonomic scope" value="Eukaryota"/>
</dbReference>
<evidence type="ECO:0000313" key="5">
    <source>
        <dbReference type="Ensembl" id="ENSPSIP00000013355.1"/>
    </source>
</evidence>
<dbReference type="SUPFAM" id="SSF56436">
    <property type="entry name" value="C-type lectin-like"/>
    <property type="match status" value="1"/>
</dbReference>
<proteinExistence type="predicted"/>
<keyword evidence="2" id="KW-0430">Lectin</keyword>
<evidence type="ECO:0000256" key="3">
    <source>
        <dbReference type="SAM" id="SignalP"/>
    </source>
</evidence>
<dbReference type="InterPro" id="IPR001304">
    <property type="entry name" value="C-type_lectin-like"/>
</dbReference>
<dbReference type="Gene3D" id="3.10.100.10">
    <property type="entry name" value="Mannose-Binding Protein A, subunit A"/>
    <property type="match status" value="1"/>
</dbReference>
<keyword evidence="6" id="KW-1185">Reference proteome</keyword>
<dbReference type="EMBL" id="AGCU01014303">
    <property type="status" value="NOT_ANNOTATED_CDS"/>
    <property type="molecule type" value="Genomic_DNA"/>
</dbReference>
<dbReference type="InterPro" id="IPR050828">
    <property type="entry name" value="C-type_lectin/matrix_domain"/>
</dbReference>
<evidence type="ECO:0000256" key="1">
    <source>
        <dbReference type="ARBA" id="ARBA00004401"/>
    </source>
</evidence>
<feature type="domain" description="C-type lectin" evidence="4">
    <location>
        <begin position="34"/>
        <end position="137"/>
    </location>
</feature>
<dbReference type="GeneTree" id="ENSGT00940000155319"/>
<dbReference type="InterPro" id="IPR016186">
    <property type="entry name" value="C-type_lectin-like/link_sf"/>
</dbReference>
<name>K7FZ95_PELSI</name>
<dbReference type="PANTHER" id="PTHR45710">
    <property type="entry name" value="C-TYPE LECTIN DOMAIN-CONTAINING PROTEIN 180"/>
    <property type="match status" value="1"/>
</dbReference>
<dbReference type="HOGENOM" id="CLU_049894_8_4_1"/>
<protein>
    <recommendedName>
        <fullName evidence="4">C-type lectin domain-containing protein</fullName>
    </recommendedName>
</protein>
<dbReference type="Ensembl" id="ENSPSIT00000013418.1">
    <property type="protein sequence ID" value="ENSPSIP00000013355.1"/>
    <property type="gene ID" value="ENSPSIG00000011992.1"/>
</dbReference>
<dbReference type="SMART" id="SM00034">
    <property type="entry name" value="CLECT"/>
    <property type="match status" value="1"/>
</dbReference>
<keyword evidence="3" id="KW-0732">Signal</keyword>